<accession>A0A4P9YC60</accession>
<dbReference type="AlphaFoldDB" id="A0A4P9YC60"/>
<gene>
    <name evidence="1" type="ORF">ROZALSC1DRAFT_24778</name>
</gene>
<protein>
    <submittedName>
        <fullName evidence="1">Uncharacterized protein</fullName>
    </submittedName>
</protein>
<organism evidence="1 2">
    <name type="scientific">Rozella allomycis (strain CSF55)</name>
    <dbReference type="NCBI Taxonomy" id="988480"/>
    <lineage>
        <taxon>Eukaryota</taxon>
        <taxon>Fungi</taxon>
        <taxon>Fungi incertae sedis</taxon>
        <taxon>Cryptomycota</taxon>
        <taxon>Cryptomycota incertae sedis</taxon>
        <taxon>Rozella</taxon>
    </lineage>
</organism>
<dbReference type="EMBL" id="ML006165">
    <property type="protein sequence ID" value="RKP16887.1"/>
    <property type="molecule type" value="Genomic_DNA"/>
</dbReference>
<evidence type="ECO:0000313" key="2">
    <source>
        <dbReference type="Proteomes" id="UP000281549"/>
    </source>
</evidence>
<proteinExistence type="predicted"/>
<dbReference type="Proteomes" id="UP000281549">
    <property type="component" value="Unassembled WGS sequence"/>
</dbReference>
<sequence length="178" mass="20970">MRNVVPVIFILSFKVLSDIFKNLFKVANEYHLNREDLINLPLSLYFTPNNSPHYKRLIKIFNCIKFNNVDLKVFNVKNGRSVYMENLYESLNRQSRRTLAMGTGKCRFNSGQMKDSLKIREYKHSIPISMCSSNYLSQTNIATYHPYIRGNLKRSVSLRSLSTQFERYPKSKLHEVLY</sequence>
<reference evidence="2" key="1">
    <citation type="journal article" date="2018" name="Nat. Microbiol.">
        <title>Leveraging single-cell genomics to expand the fungal tree of life.</title>
        <authorList>
            <person name="Ahrendt S.R."/>
            <person name="Quandt C.A."/>
            <person name="Ciobanu D."/>
            <person name="Clum A."/>
            <person name="Salamov A."/>
            <person name="Andreopoulos B."/>
            <person name="Cheng J.F."/>
            <person name="Woyke T."/>
            <person name="Pelin A."/>
            <person name="Henrissat B."/>
            <person name="Reynolds N.K."/>
            <person name="Benny G.L."/>
            <person name="Smith M.E."/>
            <person name="James T.Y."/>
            <person name="Grigoriev I.V."/>
        </authorList>
    </citation>
    <scope>NUCLEOTIDE SEQUENCE [LARGE SCALE GENOMIC DNA]</scope>
    <source>
        <strain evidence="2">CSF55</strain>
    </source>
</reference>
<evidence type="ECO:0000313" key="1">
    <source>
        <dbReference type="EMBL" id="RKP16887.1"/>
    </source>
</evidence>
<name>A0A4P9YC60_ROZAC</name>